<protein>
    <submittedName>
        <fullName evidence="1">Uncharacterized protein</fullName>
    </submittedName>
</protein>
<proteinExistence type="predicted"/>
<sequence length="182" mass="21458">MRPKLPALEKNILKYRALQMVLLLHQVESLRSFVIGSMRASDKFATYTTSRPALLPEGSKRPMEKAFQILVGKEIITEKESEDLQGIINLRNQVGHKIHELVSDISAPKTLRVRDQIYDYFALDRFERYRDKISKGMTKHFVQEVNFRDLTFEQAEATYKEELSRLHKRIERQYEERKKSVT</sequence>
<dbReference type="KEGG" id="cke:B5M06_16365"/>
<dbReference type="AlphaFoldDB" id="A0A1V0BIA9"/>
<reference evidence="1 2" key="1">
    <citation type="submission" date="2017-03" db="EMBL/GenBank/DDBJ databases">
        <title>Rapid Whole Genome Sequencing of Comamonas kerstersii Causing Continuous ambulatory Peritoneal Dialysis-Associated Peritonitis.</title>
        <authorList>
            <person name="Zheng B."/>
        </authorList>
    </citation>
    <scope>NUCLEOTIDE SEQUENCE [LARGE SCALE GENOMIC DNA]</scope>
    <source>
        <strain evidence="1 2">8943</strain>
    </source>
</reference>
<dbReference type="OrthoDB" id="7551047at2"/>
<dbReference type="Proteomes" id="UP000242792">
    <property type="component" value="Chromosome"/>
</dbReference>
<dbReference type="GeneID" id="83040880"/>
<dbReference type="RefSeq" id="WP_054066040.1">
    <property type="nucleotide sequence ID" value="NZ_CP020121.1"/>
</dbReference>
<organism evidence="1 2">
    <name type="scientific">Comamonas kerstersii</name>
    <dbReference type="NCBI Taxonomy" id="225992"/>
    <lineage>
        <taxon>Bacteria</taxon>
        <taxon>Pseudomonadati</taxon>
        <taxon>Pseudomonadota</taxon>
        <taxon>Betaproteobacteria</taxon>
        <taxon>Burkholderiales</taxon>
        <taxon>Comamonadaceae</taxon>
        <taxon>Comamonas</taxon>
    </lineage>
</organism>
<evidence type="ECO:0000313" key="1">
    <source>
        <dbReference type="EMBL" id="AQZ99581.1"/>
    </source>
</evidence>
<dbReference type="EMBL" id="CP020121">
    <property type="protein sequence ID" value="AQZ99581.1"/>
    <property type="molecule type" value="Genomic_DNA"/>
</dbReference>
<accession>A0A1V0BIA9</accession>
<name>A0A1V0BIA9_9BURK</name>
<gene>
    <name evidence="1" type="ORF">B5M06_16365</name>
</gene>
<evidence type="ECO:0000313" key="2">
    <source>
        <dbReference type="Proteomes" id="UP000242792"/>
    </source>
</evidence>